<name>A0A058ZAX4_FONAL</name>
<dbReference type="SUPFAM" id="SSF117916">
    <property type="entry name" value="Fe-S cluster assembly (FSCA) domain-like"/>
    <property type="match status" value="1"/>
</dbReference>
<dbReference type="Pfam" id="PF08712">
    <property type="entry name" value="Nfu_N"/>
    <property type="match status" value="1"/>
</dbReference>
<keyword evidence="5" id="KW-1185">Reference proteome</keyword>
<sequence>MLSRLTSIAPSRAGLRFAAALPTMVQRSLFIQTQSTPNTDALMFRPGQPVMTTGNTVDFTDATQAGPSPLARRLFRIEGVRSVFLGPDFVTVTKHPADEWQLIKPDIYATIMDFYTAGGQPAYIEPKGDDADPEAIQEEEDEVISLIRELLDTRIRPNLQEDGGDVDFISFRDGIVRLKLRGACTTCASSTQTLKHGIENMLCHYIPEVEGVEQVHDELLDQVSSEQLRKLEERLGEYNAQAEAEFDAAQAAEDEVMKAAAAAAEAAIEDARRGGAPSGGSA</sequence>
<dbReference type="GO" id="GO:0005506">
    <property type="term" value="F:iron ion binding"/>
    <property type="evidence" value="ECO:0007669"/>
    <property type="project" value="InterPro"/>
</dbReference>
<protein>
    <submittedName>
        <fullName evidence="4">Fe/S biogenesis protein NfuA</fullName>
    </submittedName>
</protein>
<dbReference type="GeneID" id="20526760"/>
<dbReference type="FunFam" id="3.30.300.130:FF:000001">
    <property type="entry name" value="NFU1 iron-sulfur cluster scaffold"/>
    <property type="match status" value="1"/>
</dbReference>
<comment type="similarity">
    <text evidence="1">Belongs to the NifU family.</text>
</comment>
<gene>
    <name evidence="4" type="ORF">H696_02035</name>
</gene>
<dbReference type="GO" id="GO:0016226">
    <property type="term" value="P:iron-sulfur cluster assembly"/>
    <property type="evidence" value="ECO:0007669"/>
    <property type="project" value="InterPro"/>
</dbReference>
<accession>A0A058ZAX4</accession>
<proteinExistence type="inferred from homology"/>
<reference evidence="4" key="1">
    <citation type="submission" date="2013-04" db="EMBL/GenBank/DDBJ databases">
        <title>The Genome Sequence of Fonticula alba ATCC 38817.</title>
        <authorList>
            <consortium name="The Broad Institute Genomics Platform"/>
            <person name="Russ C."/>
            <person name="Cuomo C."/>
            <person name="Burger G."/>
            <person name="Gray M.W."/>
            <person name="Holland P.W.H."/>
            <person name="King N."/>
            <person name="Lang F.B.F."/>
            <person name="Roger A.J."/>
            <person name="Ruiz-Trillo I."/>
            <person name="Brown M."/>
            <person name="Walker B."/>
            <person name="Young S."/>
            <person name="Zeng Q."/>
            <person name="Gargeya S."/>
            <person name="Fitzgerald M."/>
            <person name="Haas B."/>
            <person name="Abouelleil A."/>
            <person name="Allen A.W."/>
            <person name="Alvarado L."/>
            <person name="Arachchi H.M."/>
            <person name="Berlin A.M."/>
            <person name="Chapman S.B."/>
            <person name="Gainer-Dewar J."/>
            <person name="Goldberg J."/>
            <person name="Griggs A."/>
            <person name="Gujja S."/>
            <person name="Hansen M."/>
            <person name="Howarth C."/>
            <person name="Imamovic A."/>
            <person name="Ireland A."/>
            <person name="Larimer J."/>
            <person name="McCowan C."/>
            <person name="Murphy C."/>
            <person name="Pearson M."/>
            <person name="Poon T.W."/>
            <person name="Priest M."/>
            <person name="Roberts A."/>
            <person name="Saif S."/>
            <person name="Shea T."/>
            <person name="Sisk P."/>
            <person name="Sykes S."/>
            <person name="Wortman J."/>
            <person name="Nusbaum C."/>
            <person name="Birren B."/>
        </authorList>
    </citation>
    <scope>NUCLEOTIDE SEQUENCE [LARGE SCALE GENOMIC DNA]</scope>
    <source>
        <strain evidence="4">ATCC 38817</strain>
    </source>
</reference>
<dbReference type="SUPFAM" id="SSF110836">
    <property type="entry name" value="Hypothetical protein SAV1430"/>
    <property type="match status" value="1"/>
</dbReference>
<dbReference type="InterPro" id="IPR034904">
    <property type="entry name" value="FSCA_dom_sf"/>
</dbReference>
<feature type="domain" description="Scaffold protein Nfu/NifU N-terminal" evidence="3">
    <location>
        <begin position="31"/>
        <end position="118"/>
    </location>
</feature>
<dbReference type="GO" id="GO:0051536">
    <property type="term" value="F:iron-sulfur cluster binding"/>
    <property type="evidence" value="ECO:0007669"/>
    <property type="project" value="InterPro"/>
</dbReference>
<organism evidence="4">
    <name type="scientific">Fonticula alba</name>
    <name type="common">Slime mold</name>
    <dbReference type="NCBI Taxonomy" id="691883"/>
    <lineage>
        <taxon>Eukaryota</taxon>
        <taxon>Rotosphaerida</taxon>
        <taxon>Fonticulaceae</taxon>
        <taxon>Fonticula</taxon>
    </lineage>
</organism>
<dbReference type="FunFam" id="3.30.1370.70:FF:000001">
    <property type="entry name" value="NifU-like protein 4, mitochondrial"/>
    <property type="match status" value="1"/>
</dbReference>
<dbReference type="PANTHER" id="PTHR11178">
    <property type="entry name" value="IRON-SULFUR CLUSTER SCAFFOLD PROTEIN NFU-RELATED"/>
    <property type="match status" value="1"/>
</dbReference>
<dbReference type="Proteomes" id="UP000030693">
    <property type="component" value="Unassembled WGS sequence"/>
</dbReference>
<evidence type="ECO:0000259" key="3">
    <source>
        <dbReference type="SMART" id="SM00932"/>
    </source>
</evidence>
<dbReference type="SMART" id="SM00932">
    <property type="entry name" value="Nfu_N"/>
    <property type="match status" value="1"/>
</dbReference>
<dbReference type="InterPro" id="IPR014824">
    <property type="entry name" value="Nfu/NifU_N"/>
</dbReference>
<dbReference type="GO" id="GO:0005739">
    <property type="term" value="C:mitochondrion"/>
    <property type="evidence" value="ECO:0007669"/>
    <property type="project" value="TreeGrafter"/>
</dbReference>
<dbReference type="RefSeq" id="XP_009494209.1">
    <property type="nucleotide sequence ID" value="XM_009495934.1"/>
</dbReference>
<dbReference type="PANTHER" id="PTHR11178:SF1">
    <property type="entry name" value="NFU1 IRON-SULFUR CLUSTER SCAFFOLD HOMOLOG, MITOCHONDRIAL"/>
    <property type="match status" value="1"/>
</dbReference>
<dbReference type="OMA" id="AIMEHYM"/>
<evidence type="ECO:0000313" key="4">
    <source>
        <dbReference type="EMBL" id="KCV71086.1"/>
    </source>
</evidence>
<dbReference type="InterPro" id="IPR001075">
    <property type="entry name" value="NIF_FeS_clus_asmbl_NifU_C"/>
</dbReference>
<dbReference type="Gene3D" id="3.30.300.130">
    <property type="entry name" value="Fe-S cluster assembly (FSCA)"/>
    <property type="match status" value="1"/>
</dbReference>
<dbReference type="eggNOG" id="KOG2358">
    <property type="taxonomic scope" value="Eukaryota"/>
</dbReference>
<dbReference type="OrthoDB" id="565552at2759"/>
<dbReference type="Pfam" id="PF01106">
    <property type="entry name" value="NifU"/>
    <property type="match status" value="1"/>
</dbReference>
<dbReference type="EMBL" id="KB932203">
    <property type="protein sequence ID" value="KCV71086.1"/>
    <property type="molecule type" value="Genomic_DNA"/>
</dbReference>
<feature type="coiled-coil region" evidence="2">
    <location>
        <begin position="228"/>
        <end position="269"/>
    </location>
</feature>
<dbReference type="STRING" id="691883.A0A058ZAX4"/>
<dbReference type="Gene3D" id="3.30.1370.70">
    <property type="entry name" value="Scaffold protein Nfu/NifU, N-terminal domain"/>
    <property type="match status" value="1"/>
</dbReference>
<evidence type="ECO:0000256" key="1">
    <source>
        <dbReference type="ARBA" id="ARBA00006420"/>
    </source>
</evidence>
<dbReference type="InterPro" id="IPR036498">
    <property type="entry name" value="Nfu/NifU_N_sf"/>
</dbReference>
<keyword evidence="2" id="KW-0175">Coiled coil</keyword>
<dbReference type="AlphaFoldDB" id="A0A058ZAX4"/>
<evidence type="ECO:0000313" key="5">
    <source>
        <dbReference type="Proteomes" id="UP000030693"/>
    </source>
</evidence>
<evidence type="ECO:0000256" key="2">
    <source>
        <dbReference type="SAM" id="Coils"/>
    </source>
</evidence>